<dbReference type="InterPro" id="IPR013154">
    <property type="entry name" value="ADH-like_N"/>
</dbReference>
<dbReference type="AlphaFoldDB" id="A0A9Q2IHP4"/>
<dbReference type="Pfam" id="PF08240">
    <property type="entry name" value="ADH_N"/>
    <property type="match status" value="1"/>
</dbReference>
<dbReference type="PROSITE" id="PS01162">
    <property type="entry name" value="QOR_ZETA_CRYSTAL"/>
    <property type="match status" value="1"/>
</dbReference>
<dbReference type="SUPFAM" id="SSF50129">
    <property type="entry name" value="GroES-like"/>
    <property type="match status" value="1"/>
</dbReference>
<organism evidence="1 2">
    <name type="scientific">Pectobacterium quasiaquaticum</name>
    <dbReference type="NCBI Taxonomy" id="2774015"/>
    <lineage>
        <taxon>Bacteria</taxon>
        <taxon>Pseudomonadati</taxon>
        <taxon>Pseudomonadota</taxon>
        <taxon>Gammaproteobacteria</taxon>
        <taxon>Enterobacterales</taxon>
        <taxon>Pectobacteriaceae</taxon>
        <taxon>Pectobacterium</taxon>
    </lineage>
</organism>
<dbReference type="SUPFAM" id="SSF51735">
    <property type="entry name" value="NAD(P)-binding Rossmann-fold domains"/>
    <property type="match status" value="1"/>
</dbReference>
<proteinExistence type="predicted"/>
<dbReference type="InterPro" id="IPR020843">
    <property type="entry name" value="ER"/>
</dbReference>
<dbReference type="Gene3D" id="3.90.180.10">
    <property type="entry name" value="Medium-chain alcohol dehydrogenases, catalytic domain"/>
    <property type="match status" value="1"/>
</dbReference>
<dbReference type="CDD" id="cd05286">
    <property type="entry name" value="QOR2"/>
    <property type="match status" value="1"/>
</dbReference>
<dbReference type="EMBL" id="CP065177">
    <property type="protein sequence ID" value="URG49310.1"/>
    <property type="molecule type" value="Genomic_DNA"/>
</dbReference>
<reference evidence="1 2" key="1">
    <citation type="journal article" date="2021" name="Int. J. Syst. Evol. Microbiol.">
        <title>&lt;i&gt;Pectobacterium quasiaquaticum&lt;/i&gt; sp. nov., isolated from waterways.</title>
        <authorList>
            <person name="Ben Moussa H."/>
            <person name="Pedron J."/>
            <person name="Bertrand C."/>
            <person name="Hecquet A."/>
            <person name="Barny M.A."/>
        </authorList>
    </citation>
    <scope>NUCLEOTIDE SEQUENCE [LARGE SCALE GENOMIC DNA]</scope>
    <source>
        <strain evidence="1 2">A477-S1-J17</strain>
    </source>
</reference>
<dbReference type="GO" id="GO:0070402">
    <property type="term" value="F:NADPH binding"/>
    <property type="evidence" value="ECO:0007669"/>
    <property type="project" value="TreeGrafter"/>
</dbReference>
<dbReference type="PANTHER" id="PTHR48106:SF13">
    <property type="entry name" value="QUINONE OXIDOREDUCTASE-RELATED"/>
    <property type="match status" value="1"/>
</dbReference>
<dbReference type="InterPro" id="IPR036291">
    <property type="entry name" value="NAD(P)-bd_dom_sf"/>
</dbReference>
<gene>
    <name evidence="1" type="ORF">IG609_001585</name>
</gene>
<dbReference type="InterPro" id="IPR011032">
    <property type="entry name" value="GroES-like_sf"/>
</dbReference>
<sequence>MQRVIVKALGGPEYMVVEPFPDLTAPAAGEVLVDVEAAGVNFLDINLRKGAGVHAMPAPFTPGLEGVGRVRAVGEDVALQPGQRVAWMNARGSYASQLVLRAELLVAVPEALAVPQALIFQAMTAQYLANEYRAIQPGDRVLVHAAAGGVGQLLVQWLKHLGAWVVGTVSSEEKAAVARAAGADAVINYGRDYRFFDELMSLTEGRGVDLAFDSIGAATFASTVKGLSRGGMAVSFGVSSGPAPAINPGELIVPCTRIAAGSVFSYIAEPGEFQHRAASIFDGLQAGWLRSPEATAHPLNQAADAHRALEGRLTHGKLYLAPEQQGNKL</sequence>
<dbReference type="InterPro" id="IPR002364">
    <property type="entry name" value="Quin_OxRdtase/zeta-crystal_CS"/>
</dbReference>
<dbReference type="PANTHER" id="PTHR48106">
    <property type="entry name" value="QUINONE OXIDOREDUCTASE PIG3-RELATED"/>
    <property type="match status" value="1"/>
</dbReference>
<dbReference type="RefSeq" id="WP_193401062.1">
    <property type="nucleotide sequence ID" value="NZ_CP065177.1"/>
</dbReference>
<dbReference type="InterPro" id="IPR013149">
    <property type="entry name" value="ADH-like_C"/>
</dbReference>
<evidence type="ECO:0000313" key="2">
    <source>
        <dbReference type="Proteomes" id="UP000806577"/>
    </source>
</evidence>
<dbReference type="GO" id="GO:0003960">
    <property type="term" value="F:quinone reductase (NADPH) activity"/>
    <property type="evidence" value="ECO:0007669"/>
    <property type="project" value="InterPro"/>
</dbReference>
<dbReference type="InterPro" id="IPR047618">
    <property type="entry name" value="QOR-like"/>
</dbReference>
<keyword evidence="2" id="KW-1185">Reference proteome</keyword>
<dbReference type="Gene3D" id="3.40.50.720">
    <property type="entry name" value="NAD(P)-binding Rossmann-like Domain"/>
    <property type="match status" value="1"/>
</dbReference>
<dbReference type="KEGG" id="pqu:IG609_001585"/>
<dbReference type="GO" id="GO:0035925">
    <property type="term" value="F:mRNA 3'-UTR AU-rich region binding"/>
    <property type="evidence" value="ECO:0007669"/>
    <property type="project" value="TreeGrafter"/>
</dbReference>
<dbReference type="GO" id="GO:0005829">
    <property type="term" value="C:cytosol"/>
    <property type="evidence" value="ECO:0007669"/>
    <property type="project" value="TreeGrafter"/>
</dbReference>
<dbReference type="Pfam" id="PF00107">
    <property type="entry name" value="ADH_zinc_N"/>
    <property type="match status" value="1"/>
</dbReference>
<dbReference type="SMART" id="SM00829">
    <property type="entry name" value="PKS_ER"/>
    <property type="match status" value="1"/>
</dbReference>
<dbReference type="GO" id="GO:0008270">
    <property type="term" value="F:zinc ion binding"/>
    <property type="evidence" value="ECO:0007669"/>
    <property type="project" value="InterPro"/>
</dbReference>
<accession>A0A9Q2IHP4</accession>
<evidence type="ECO:0000313" key="1">
    <source>
        <dbReference type="EMBL" id="URG49310.1"/>
    </source>
</evidence>
<protein>
    <submittedName>
        <fullName evidence="1">Quinone oxidoreductase</fullName>
    </submittedName>
</protein>
<name>A0A9Q2IHP4_9GAMM</name>
<dbReference type="Proteomes" id="UP000806577">
    <property type="component" value="Chromosome"/>
</dbReference>